<keyword evidence="2" id="KW-1185">Reference proteome</keyword>
<protein>
    <submittedName>
        <fullName evidence="1">Uncharacterized protein</fullName>
    </submittedName>
</protein>
<evidence type="ECO:0000313" key="2">
    <source>
        <dbReference type="Proteomes" id="UP000190285"/>
    </source>
</evidence>
<dbReference type="OrthoDB" id="2615336at2"/>
<proteinExistence type="predicted"/>
<reference evidence="1 2" key="1">
    <citation type="submission" date="2017-02" db="EMBL/GenBank/DDBJ databases">
        <authorList>
            <person name="Peterson S.W."/>
        </authorList>
    </citation>
    <scope>NUCLEOTIDE SEQUENCE [LARGE SCALE GENOMIC DNA]</scope>
    <source>
        <strain evidence="1 2">M1</strain>
    </source>
</reference>
<dbReference type="Proteomes" id="UP000190285">
    <property type="component" value="Unassembled WGS sequence"/>
</dbReference>
<dbReference type="STRING" id="36842.SAMN02194393_01751"/>
<accession>A0A1T5KFD6</accession>
<name>A0A1T5KFD6_9FIRM</name>
<evidence type="ECO:0000313" key="1">
    <source>
        <dbReference type="EMBL" id="SKC62387.1"/>
    </source>
</evidence>
<sequence length="108" mass="12410">MTKKDIYKQELSKLKKVFEDVEESKRKLVEGLVEDAAFLKAENYYLKQIIEKTGMIKVHPSNQGLQKQTEAGKQYLKNINSYSVVIKTLNGVLNKGIIEDDDELAEFE</sequence>
<gene>
    <name evidence="1" type="ORF">SAMN02194393_01751</name>
</gene>
<dbReference type="RefSeq" id="WP_079490929.1">
    <property type="nucleotide sequence ID" value="NZ_FUZT01000004.1"/>
</dbReference>
<dbReference type="EMBL" id="FUZT01000004">
    <property type="protein sequence ID" value="SKC62387.1"/>
    <property type="molecule type" value="Genomic_DNA"/>
</dbReference>
<organism evidence="1 2">
    <name type="scientific">Maledivibacter halophilus</name>
    <dbReference type="NCBI Taxonomy" id="36842"/>
    <lineage>
        <taxon>Bacteria</taxon>
        <taxon>Bacillati</taxon>
        <taxon>Bacillota</taxon>
        <taxon>Clostridia</taxon>
        <taxon>Peptostreptococcales</taxon>
        <taxon>Caminicellaceae</taxon>
        <taxon>Maledivibacter</taxon>
    </lineage>
</organism>
<dbReference type="AlphaFoldDB" id="A0A1T5KFD6"/>